<feature type="transmembrane region" description="Helical" evidence="5">
    <location>
        <begin position="32"/>
        <end position="50"/>
    </location>
</feature>
<dbReference type="EMBL" id="JAVDQH010000010">
    <property type="protein sequence ID" value="MDR6244902.1"/>
    <property type="molecule type" value="Genomic_DNA"/>
</dbReference>
<dbReference type="RefSeq" id="WP_188774520.1">
    <property type="nucleotide sequence ID" value="NZ_BMMB01000002.1"/>
</dbReference>
<dbReference type="PANTHER" id="PTHR36974">
    <property type="entry name" value="MEMBRANE PROTEIN-RELATED"/>
    <property type="match status" value="1"/>
</dbReference>
<evidence type="ECO:0000256" key="4">
    <source>
        <dbReference type="ARBA" id="ARBA00023136"/>
    </source>
</evidence>
<organism evidence="6 7">
    <name type="scientific">Paenibacillus hunanensis</name>
    <dbReference type="NCBI Taxonomy" id="539262"/>
    <lineage>
        <taxon>Bacteria</taxon>
        <taxon>Bacillati</taxon>
        <taxon>Bacillota</taxon>
        <taxon>Bacilli</taxon>
        <taxon>Bacillales</taxon>
        <taxon>Paenibacillaceae</taxon>
        <taxon>Paenibacillus</taxon>
    </lineage>
</organism>
<dbReference type="Proteomes" id="UP001185028">
    <property type="component" value="Unassembled WGS sequence"/>
</dbReference>
<comment type="caution">
    <text evidence="6">The sequence shown here is derived from an EMBL/GenBank/DDBJ whole genome shotgun (WGS) entry which is preliminary data.</text>
</comment>
<gene>
    <name evidence="6" type="ORF">JOC58_002799</name>
</gene>
<evidence type="ECO:0000256" key="5">
    <source>
        <dbReference type="SAM" id="Phobius"/>
    </source>
</evidence>
<evidence type="ECO:0000313" key="7">
    <source>
        <dbReference type="Proteomes" id="UP001185028"/>
    </source>
</evidence>
<reference evidence="6 7" key="1">
    <citation type="submission" date="2023-07" db="EMBL/GenBank/DDBJ databases">
        <title>Genomic Encyclopedia of Type Strains, Phase IV (KMG-IV): sequencing the most valuable type-strain genomes for metagenomic binning, comparative biology and taxonomic classification.</title>
        <authorList>
            <person name="Goeker M."/>
        </authorList>
    </citation>
    <scope>NUCLEOTIDE SEQUENCE [LARGE SCALE GENOMIC DNA]</scope>
    <source>
        <strain evidence="6 7">DSM 22170</strain>
    </source>
</reference>
<evidence type="ECO:0000256" key="1">
    <source>
        <dbReference type="ARBA" id="ARBA00004141"/>
    </source>
</evidence>
<feature type="transmembrane region" description="Helical" evidence="5">
    <location>
        <begin position="88"/>
        <end position="107"/>
    </location>
</feature>
<evidence type="ECO:0000313" key="6">
    <source>
        <dbReference type="EMBL" id="MDR6244902.1"/>
    </source>
</evidence>
<dbReference type="PANTHER" id="PTHR36974:SF1">
    <property type="entry name" value="DOXX FAMILY MEMBRANE PROTEIN"/>
    <property type="match status" value="1"/>
</dbReference>
<dbReference type="Pfam" id="PF13564">
    <property type="entry name" value="DoxX_2"/>
    <property type="match status" value="1"/>
</dbReference>
<keyword evidence="3 5" id="KW-1133">Transmembrane helix</keyword>
<feature type="transmembrane region" description="Helical" evidence="5">
    <location>
        <begin position="62"/>
        <end position="82"/>
    </location>
</feature>
<dbReference type="InterPro" id="IPR032808">
    <property type="entry name" value="DoxX"/>
</dbReference>
<feature type="transmembrane region" description="Helical" evidence="5">
    <location>
        <begin position="128"/>
        <end position="149"/>
    </location>
</feature>
<evidence type="ECO:0000256" key="2">
    <source>
        <dbReference type="ARBA" id="ARBA00022692"/>
    </source>
</evidence>
<protein>
    <submittedName>
        <fullName evidence="6">Membrane protein</fullName>
    </submittedName>
</protein>
<evidence type="ECO:0000256" key="3">
    <source>
        <dbReference type="ARBA" id="ARBA00022989"/>
    </source>
</evidence>
<keyword evidence="7" id="KW-1185">Reference proteome</keyword>
<keyword evidence="4 5" id="KW-0472">Membrane</keyword>
<name>A0ABU1J2S8_9BACL</name>
<proteinExistence type="predicted"/>
<accession>A0ABU1J2S8</accession>
<sequence>MISLIVLTIAFVVLRMIGWAGVEPLNHWHPCLQIALAIMLLITASAHWGKRRAEMIRMVPPFFSHPAMLVSLTGILEIMGAIGLVIPFTVINGIAAIGLFLLMLALFPANVHAARQHLTLGGRPVTPLPLRTAMQLLYLVLIILASPWFA</sequence>
<keyword evidence="2 5" id="KW-0812">Transmembrane</keyword>
<comment type="subcellular location">
    <subcellularLocation>
        <location evidence="1">Membrane</location>
        <topology evidence="1">Multi-pass membrane protein</topology>
    </subcellularLocation>
</comment>